<keyword evidence="2" id="KW-1185">Reference proteome</keyword>
<organism evidence="1 2">
    <name type="scientific">Candidatus Nitrospira neomarina</name>
    <dbReference type="NCBI Taxonomy" id="3020899"/>
    <lineage>
        <taxon>Bacteria</taxon>
        <taxon>Pseudomonadati</taxon>
        <taxon>Nitrospirota</taxon>
        <taxon>Nitrospiria</taxon>
        <taxon>Nitrospirales</taxon>
        <taxon>Nitrospiraceae</taxon>
        <taxon>Nitrospira</taxon>
    </lineage>
</organism>
<evidence type="ECO:0008006" key="3">
    <source>
        <dbReference type="Google" id="ProtNLM"/>
    </source>
</evidence>
<dbReference type="KEGG" id="nneo:PQG83_05055"/>
<dbReference type="EMBL" id="CP116968">
    <property type="protein sequence ID" value="WNM63125.1"/>
    <property type="molecule type" value="Genomic_DNA"/>
</dbReference>
<dbReference type="Proteomes" id="UP001302494">
    <property type="component" value="Chromosome"/>
</dbReference>
<gene>
    <name evidence="1" type="ORF">PQG83_05055</name>
</gene>
<evidence type="ECO:0000313" key="2">
    <source>
        <dbReference type="Proteomes" id="UP001302494"/>
    </source>
</evidence>
<dbReference type="AlphaFoldDB" id="A0AA96GMR3"/>
<protein>
    <recommendedName>
        <fullName evidence="3">Transposase</fullName>
    </recommendedName>
</protein>
<proteinExistence type="predicted"/>
<name>A0AA96GMR3_9BACT</name>
<accession>A0AA96GMR3</accession>
<evidence type="ECO:0000313" key="1">
    <source>
        <dbReference type="EMBL" id="WNM63125.1"/>
    </source>
</evidence>
<dbReference type="RefSeq" id="WP_312747489.1">
    <property type="nucleotide sequence ID" value="NZ_CP116968.1"/>
</dbReference>
<reference evidence="1 2" key="1">
    <citation type="submission" date="2023-01" db="EMBL/GenBank/DDBJ databases">
        <title>Cultivation and genomic characterization of new, ubiquitous marine nitrite-oxidizing bacteria from the Nitrospirales.</title>
        <authorList>
            <person name="Mueller A.J."/>
            <person name="Daebeler A."/>
            <person name="Herbold C.W."/>
            <person name="Kirkegaard R.H."/>
            <person name="Daims H."/>
        </authorList>
    </citation>
    <scope>NUCLEOTIDE SEQUENCE [LARGE SCALE GENOMIC DNA]</scope>
    <source>
        <strain evidence="1 2">DK</strain>
    </source>
</reference>
<dbReference type="PANTHER" id="PTHR33803:SF3">
    <property type="entry name" value="BLL1974 PROTEIN"/>
    <property type="match status" value="1"/>
</dbReference>
<dbReference type="PANTHER" id="PTHR33803">
    <property type="entry name" value="IS1478 TRANSPOSASE"/>
    <property type="match status" value="1"/>
</dbReference>
<sequence length="154" mass="17630">MTRFRQRIGERGCEWLLQLTIEVGLATKTIQANHLRQVSLDTTVQPKAVAFPTDAGLYLKGLRTVDRKAKRAGLVLRQSDTRLAAQAFLQHGRYAKAKQMKRARRMQKKLKVYLGRVFRDVQRKVAAVHTHHEAFQPVHGEFLIATARAFLREA</sequence>